<gene>
    <name evidence="1" type="ORF">UFOPK2598_00480</name>
</gene>
<dbReference type="AlphaFoldDB" id="A0A6J6PPI6"/>
<proteinExistence type="predicted"/>
<name>A0A6J6PPI6_9ZZZZ</name>
<reference evidence="1" key="1">
    <citation type="submission" date="2020-05" db="EMBL/GenBank/DDBJ databases">
        <authorList>
            <person name="Chiriac C."/>
            <person name="Salcher M."/>
            <person name="Ghai R."/>
            <person name="Kavagutti S V."/>
        </authorList>
    </citation>
    <scope>NUCLEOTIDE SEQUENCE</scope>
</reference>
<sequence length="145" mass="15081">MLMPTSSKCLRSYQPRNFGPTNATCGLSVKPSIKICSAVRVGAQSSCKIQINSSCASLFNFLAEPSASAIASPKPASRSVLITVIPAPVNIFTELSIDPVSTAIIRSTGLVCAEIAAIDSGNQVAPSCETNIAVMKKLSATSDEF</sequence>
<protein>
    <submittedName>
        <fullName evidence="1">Unannotated protein</fullName>
    </submittedName>
</protein>
<dbReference type="EMBL" id="CAEZXV010000032">
    <property type="protein sequence ID" value="CAB4698833.1"/>
    <property type="molecule type" value="Genomic_DNA"/>
</dbReference>
<organism evidence="1">
    <name type="scientific">freshwater metagenome</name>
    <dbReference type="NCBI Taxonomy" id="449393"/>
    <lineage>
        <taxon>unclassified sequences</taxon>
        <taxon>metagenomes</taxon>
        <taxon>ecological metagenomes</taxon>
    </lineage>
</organism>
<evidence type="ECO:0000313" key="1">
    <source>
        <dbReference type="EMBL" id="CAB4698833.1"/>
    </source>
</evidence>
<accession>A0A6J6PPI6</accession>